<dbReference type="Pfam" id="PF13511">
    <property type="entry name" value="DUF4124"/>
    <property type="match status" value="1"/>
</dbReference>
<sequence>MTSKSILVLVAAAATSVAAINAAYAETYQWKDSTGQTVISDTPPPSNAKSRRAIGAPQPSVVSEKPAEKPADDAKAPESPKTTAEKDLEFKRRQQEAKDKADKQAKEAAADAEKKDNCERAKRNLTALENNQPMVTLDDKGQRKFMDTTQREQELERARRFIAESCK</sequence>
<feature type="domain" description="DUF4124" evidence="3">
    <location>
        <begin position="17"/>
        <end position="67"/>
    </location>
</feature>
<evidence type="ECO:0000256" key="1">
    <source>
        <dbReference type="SAM" id="MobiDB-lite"/>
    </source>
</evidence>
<feature type="region of interest" description="Disordered" evidence="1">
    <location>
        <begin position="31"/>
        <end position="151"/>
    </location>
</feature>
<proteinExistence type="predicted"/>
<comment type="caution">
    <text evidence="4">The sequence shown here is derived from an EMBL/GenBank/DDBJ whole genome shotgun (WGS) entry which is preliminary data.</text>
</comment>
<name>A0ABS9K3P3_9RHOO</name>
<dbReference type="Proteomes" id="UP001165384">
    <property type="component" value="Unassembled WGS sequence"/>
</dbReference>
<reference evidence="4" key="1">
    <citation type="submission" date="2022-01" db="EMBL/GenBank/DDBJ databases">
        <authorList>
            <person name="Jo J.-H."/>
            <person name="Im W.-T."/>
        </authorList>
    </citation>
    <scope>NUCLEOTIDE SEQUENCE</scope>
    <source>
        <strain evidence="4">XY25</strain>
    </source>
</reference>
<evidence type="ECO:0000259" key="3">
    <source>
        <dbReference type="Pfam" id="PF13511"/>
    </source>
</evidence>
<keyword evidence="5" id="KW-1185">Reference proteome</keyword>
<dbReference type="EMBL" id="JAKLTN010000002">
    <property type="protein sequence ID" value="MCG2577689.1"/>
    <property type="molecule type" value="Genomic_DNA"/>
</dbReference>
<dbReference type="InterPro" id="IPR025392">
    <property type="entry name" value="DUF4124"/>
</dbReference>
<evidence type="ECO:0000313" key="4">
    <source>
        <dbReference type="EMBL" id="MCG2577689.1"/>
    </source>
</evidence>
<dbReference type="RefSeq" id="WP_275711021.1">
    <property type="nucleotide sequence ID" value="NZ_JAKLTN010000002.1"/>
</dbReference>
<keyword evidence="2" id="KW-0732">Signal</keyword>
<evidence type="ECO:0000313" key="5">
    <source>
        <dbReference type="Proteomes" id="UP001165384"/>
    </source>
</evidence>
<organism evidence="4 5">
    <name type="scientific">Dechloromonas hankyongensis</name>
    <dbReference type="NCBI Taxonomy" id="2908002"/>
    <lineage>
        <taxon>Bacteria</taxon>
        <taxon>Pseudomonadati</taxon>
        <taxon>Pseudomonadota</taxon>
        <taxon>Betaproteobacteria</taxon>
        <taxon>Rhodocyclales</taxon>
        <taxon>Azonexaceae</taxon>
        <taxon>Dechloromonas</taxon>
    </lineage>
</organism>
<evidence type="ECO:0000256" key="2">
    <source>
        <dbReference type="SAM" id="SignalP"/>
    </source>
</evidence>
<accession>A0ABS9K3P3</accession>
<feature type="compositionally biased region" description="Basic and acidic residues" evidence="1">
    <location>
        <begin position="65"/>
        <end position="122"/>
    </location>
</feature>
<feature type="compositionally biased region" description="Basic and acidic residues" evidence="1">
    <location>
        <begin position="137"/>
        <end position="151"/>
    </location>
</feature>
<feature type="compositionally biased region" description="Polar residues" evidence="1">
    <location>
        <begin position="31"/>
        <end position="40"/>
    </location>
</feature>
<protein>
    <submittedName>
        <fullName evidence="4">DUF4124 domain-containing protein</fullName>
    </submittedName>
</protein>
<gene>
    <name evidence="4" type="ORF">LZ012_11860</name>
</gene>
<feature type="signal peptide" evidence="2">
    <location>
        <begin position="1"/>
        <end position="25"/>
    </location>
</feature>
<feature type="chain" id="PRO_5046152139" evidence="2">
    <location>
        <begin position="26"/>
        <end position="167"/>
    </location>
</feature>